<dbReference type="OrthoDB" id="6028417at2"/>
<comment type="caution">
    <text evidence="1">The sequence shown here is derived from an EMBL/GenBank/DDBJ whole genome shotgun (WGS) entry which is preliminary data.</text>
</comment>
<dbReference type="Proteomes" id="UP000308707">
    <property type="component" value="Unassembled WGS sequence"/>
</dbReference>
<reference evidence="1 2" key="1">
    <citation type="submission" date="2019-04" db="EMBL/GenBank/DDBJ databases">
        <title>Reference strain of H23.</title>
        <authorList>
            <person name="Luo X."/>
        </authorList>
    </citation>
    <scope>NUCLEOTIDE SEQUENCE [LARGE SCALE GENOMIC DNA]</scope>
    <source>
        <strain evidence="1 2">H23</strain>
    </source>
</reference>
<accession>A0A4V5ZQ02</accession>
<keyword evidence="2" id="KW-1185">Reference proteome</keyword>
<organism evidence="1 2">
    <name type="scientific">Luteimonas gilva</name>
    <dbReference type="NCBI Taxonomy" id="2572684"/>
    <lineage>
        <taxon>Bacteria</taxon>
        <taxon>Pseudomonadati</taxon>
        <taxon>Pseudomonadota</taxon>
        <taxon>Gammaproteobacteria</taxon>
        <taxon>Lysobacterales</taxon>
        <taxon>Lysobacteraceae</taxon>
        <taxon>Luteimonas</taxon>
    </lineage>
</organism>
<sequence length="92" mass="10214">MVKIARDSMPFAYDDVWQLGPDPVPSTSFWYCVGPGPSYFLAMPLLTTRFGGASVKWVIRSLSEDRMRAVLQSDEEALRAAFGIGVDDPTRV</sequence>
<name>A0A4V5ZQ02_9GAMM</name>
<dbReference type="AlphaFoldDB" id="A0A4V5ZQ02"/>
<evidence type="ECO:0000313" key="2">
    <source>
        <dbReference type="Proteomes" id="UP000308707"/>
    </source>
</evidence>
<dbReference type="EMBL" id="SZUA01000003">
    <property type="protein sequence ID" value="TKR29533.1"/>
    <property type="molecule type" value="Genomic_DNA"/>
</dbReference>
<proteinExistence type="predicted"/>
<gene>
    <name evidence="1" type="ORF">FCE95_15480</name>
</gene>
<dbReference type="RefSeq" id="WP_137267936.1">
    <property type="nucleotide sequence ID" value="NZ_SZUA01000003.1"/>
</dbReference>
<protein>
    <submittedName>
        <fullName evidence="1">Uncharacterized protein</fullName>
    </submittedName>
</protein>
<evidence type="ECO:0000313" key="1">
    <source>
        <dbReference type="EMBL" id="TKR29533.1"/>
    </source>
</evidence>